<dbReference type="EMBL" id="KV425673">
    <property type="protein sequence ID" value="KZT18555.1"/>
    <property type="molecule type" value="Genomic_DNA"/>
</dbReference>
<gene>
    <name evidence="3" type="ORF">NEOLEDRAFT_1032506</name>
</gene>
<protein>
    <recommendedName>
        <fullName evidence="2">Retroviral polymerase SH3-like domain-containing protein</fullName>
    </recommendedName>
</protein>
<dbReference type="InParanoid" id="A0A165MN38"/>
<dbReference type="Proteomes" id="UP000076761">
    <property type="component" value="Unassembled WGS sequence"/>
</dbReference>
<evidence type="ECO:0000256" key="1">
    <source>
        <dbReference type="SAM" id="MobiDB-lite"/>
    </source>
</evidence>
<accession>A0A165MN38</accession>
<evidence type="ECO:0000313" key="4">
    <source>
        <dbReference type="Proteomes" id="UP000076761"/>
    </source>
</evidence>
<organism evidence="3 4">
    <name type="scientific">Neolentinus lepideus HHB14362 ss-1</name>
    <dbReference type="NCBI Taxonomy" id="1314782"/>
    <lineage>
        <taxon>Eukaryota</taxon>
        <taxon>Fungi</taxon>
        <taxon>Dikarya</taxon>
        <taxon>Basidiomycota</taxon>
        <taxon>Agaricomycotina</taxon>
        <taxon>Agaricomycetes</taxon>
        <taxon>Gloeophyllales</taxon>
        <taxon>Gloeophyllaceae</taxon>
        <taxon>Neolentinus</taxon>
    </lineage>
</organism>
<feature type="non-terminal residue" evidence="3">
    <location>
        <position position="1"/>
    </location>
</feature>
<name>A0A165MN38_9AGAM</name>
<feature type="compositionally biased region" description="Basic and acidic residues" evidence="1">
    <location>
        <begin position="194"/>
        <end position="210"/>
    </location>
</feature>
<dbReference type="OrthoDB" id="2640446at2759"/>
<feature type="compositionally biased region" description="Acidic residues" evidence="1">
    <location>
        <begin position="169"/>
        <end position="178"/>
    </location>
</feature>
<evidence type="ECO:0000313" key="3">
    <source>
        <dbReference type="EMBL" id="KZT18555.1"/>
    </source>
</evidence>
<feature type="domain" description="Retroviral polymerase SH3-like" evidence="2">
    <location>
        <begin position="14"/>
        <end position="64"/>
    </location>
</feature>
<dbReference type="InterPro" id="IPR057670">
    <property type="entry name" value="SH3_retrovirus"/>
</dbReference>
<dbReference type="AlphaFoldDB" id="A0A165MN38"/>
<dbReference type="Pfam" id="PF25597">
    <property type="entry name" value="SH3_retrovirus"/>
    <property type="match status" value="1"/>
</dbReference>
<evidence type="ECO:0000259" key="2">
    <source>
        <dbReference type="Pfam" id="PF25597"/>
    </source>
</evidence>
<reference evidence="3 4" key="1">
    <citation type="journal article" date="2016" name="Mol. Biol. Evol.">
        <title>Comparative Genomics of Early-Diverging Mushroom-Forming Fungi Provides Insights into the Origins of Lignocellulose Decay Capabilities.</title>
        <authorList>
            <person name="Nagy L.G."/>
            <person name="Riley R."/>
            <person name="Tritt A."/>
            <person name="Adam C."/>
            <person name="Daum C."/>
            <person name="Floudas D."/>
            <person name="Sun H."/>
            <person name="Yadav J.S."/>
            <person name="Pangilinan J."/>
            <person name="Larsson K.H."/>
            <person name="Matsuura K."/>
            <person name="Barry K."/>
            <person name="Labutti K."/>
            <person name="Kuo R."/>
            <person name="Ohm R.A."/>
            <person name="Bhattacharya S.S."/>
            <person name="Shirouzu T."/>
            <person name="Yoshinaga Y."/>
            <person name="Martin F.M."/>
            <person name="Grigoriev I.V."/>
            <person name="Hibbett D.S."/>
        </authorList>
    </citation>
    <scope>NUCLEOTIDE SEQUENCE [LARGE SCALE GENOMIC DNA]</scope>
    <source>
        <strain evidence="3 4">HHB14362 ss-1</strain>
    </source>
</reference>
<keyword evidence="4" id="KW-1185">Reference proteome</keyword>
<proteinExistence type="predicted"/>
<feature type="region of interest" description="Disordered" evidence="1">
    <location>
        <begin position="78"/>
        <end position="210"/>
    </location>
</feature>
<feature type="non-terminal residue" evidence="3">
    <location>
        <position position="210"/>
    </location>
</feature>
<sequence length="210" mass="23508">PDLRGVREWGAHIWVHDGRRGSKLAARAREGRLVGISDESKGYRVYWARTRTVTIERNVYFDDSGASEGRFEGEIVEDFEDISETPSAPKETLTDSASTPELVPAPMLTRKPRTRCLLPEPVERPRRERKPSRYIRDLTSGEGSTSARPSDPSMPVGLQVPRPSVTIEEVPDEGDEAGGVEYALAAETSEAEALDPRDLREARKRPDWPR</sequence>